<dbReference type="Gene3D" id="3.40.50.2000">
    <property type="entry name" value="Glycogen Phosphorylase B"/>
    <property type="match status" value="2"/>
</dbReference>
<dbReference type="SUPFAM" id="SSF53756">
    <property type="entry name" value="UDP-Glycosyltransferase/glycogen phosphorylase"/>
    <property type="match status" value="2"/>
</dbReference>
<feature type="region of interest" description="Disordered" evidence="7">
    <location>
        <begin position="418"/>
        <end position="446"/>
    </location>
</feature>
<name>A0A9W6F3H8_9CHLO</name>
<feature type="region of interest" description="Disordered" evidence="7">
    <location>
        <begin position="1245"/>
        <end position="1270"/>
    </location>
</feature>
<evidence type="ECO:0000313" key="10">
    <source>
        <dbReference type="EMBL" id="GLC54465.1"/>
    </source>
</evidence>
<dbReference type="Pfam" id="PF00862">
    <property type="entry name" value="GT-B_Sucrose_synth"/>
    <property type="match status" value="1"/>
</dbReference>
<comment type="similarity">
    <text evidence="1">Belongs to the glycosyltransferase 1 family.</text>
</comment>
<feature type="domain" description="Sucrose synthase first GT-B" evidence="9">
    <location>
        <begin position="469"/>
        <end position="628"/>
    </location>
</feature>
<feature type="region of interest" description="Disordered" evidence="7">
    <location>
        <begin position="1475"/>
        <end position="1494"/>
    </location>
</feature>
<keyword evidence="11" id="KW-1185">Reference proteome</keyword>
<dbReference type="Pfam" id="PF00534">
    <property type="entry name" value="Glycos_transf_1"/>
    <property type="match status" value="1"/>
</dbReference>
<evidence type="ECO:0000256" key="4">
    <source>
        <dbReference type="ARBA" id="ARBA00022679"/>
    </source>
</evidence>
<keyword evidence="3" id="KW-0328">Glycosyltransferase</keyword>
<feature type="domain" description="Glycosyl transferase family 1" evidence="8">
    <location>
        <begin position="910"/>
        <end position="1086"/>
    </location>
</feature>
<feature type="region of interest" description="Disordered" evidence="7">
    <location>
        <begin position="729"/>
        <end position="848"/>
    </location>
</feature>
<evidence type="ECO:0000256" key="2">
    <source>
        <dbReference type="ARBA" id="ARBA00012536"/>
    </source>
</evidence>
<evidence type="ECO:0000256" key="6">
    <source>
        <dbReference type="ARBA" id="ARBA00047471"/>
    </source>
</evidence>
<comment type="catalytic activity">
    <reaction evidence="6">
        <text>beta-D-fructose 6-phosphate + UDP-alpha-D-glucose = sucrose 6(F)-phosphate + UDP + H(+)</text>
        <dbReference type="Rhea" id="RHEA:22172"/>
        <dbReference type="ChEBI" id="CHEBI:15378"/>
        <dbReference type="ChEBI" id="CHEBI:57634"/>
        <dbReference type="ChEBI" id="CHEBI:57723"/>
        <dbReference type="ChEBI" id="CHEBI:58223"/>
        <dbReference type="ChEBI" id="CHEBI:58885"/>
        <dbReference type="EC" id="2.4.1.14"/>
    </reaction>
</comment>
<feature type="compositionally biased region" description="Low complexity" evidence="7">
    <location>
        <begin position="810"/>
        <end position="824"/>
    </location>
</feature>
<dbReference type="PANTHER" id="PTHR46039">
    <property type="entry name" value="SUCROSE-PHOSPHATE SYNTHASE 3-RELATED"/>
    <property type="match status" value="1"/>
</dbReference>
<dbReference type="GO" id="GO:0046524">
    <property type="term" value="F:sucrose-phosphate synthase activity"/>
    <property type="evidence" value="ECO:0007669"/>
    <property type="project" value="UniProtKB-EC"/>
</dbReference>
<organism evidence="10 11">
    <name type="scientific">Pleodorina starrii</name>
    <dbReference type="NCBI Taxonomy" id="330485"/>
    <lineage>
        <taxon>Eukaryota</taxon>
        <taxon>Viridiplantae</taxon>
        <taxon>Chlorophyta</taxon>
        <taxon>core chlorophytes</taxon>
        <taxon>Chlorophyceae</taxon>
        <taxon>CS clade</taxon>
        <taxon>Chlamydomonadales</taxon>
        <taxon>Volvocaceae</taxon>
        <taxon>Pleodorina</taxon>
    </lineage>
</organism>
<dbReference type="Proteomes" id="UP001165080">
    <property type="component" value="Unassembled WGS sequence"/>
</dbReference>
<protein>
    <recommendedName>
        <fullName evidence="2">sucrose-phosphate synthase</fullName>
        <ecNumber evidence="2">2.4.1.14</ecNumber>
    </recommendedName>
</protein>
<evidence type="ECO:0000256" key="3">
    <source>
        <dbReference type="ARBA" id="ARBA00022676"/>
    </source>
</evidence>
<dbReference type="InterPro" id="IPR044161">
    <property type="entry name" value="SPS"/>
</dbReference>
<dbReference type="InterPro" id="IPR000368">
    <property type="entry name" value="Sucrose_synth_GT-B1"/>
</dbReference>
<evidence type="ECO:0000259" key="9">
    <source>
        <dbReference type="Pfam" id="PF00862"/>
    </source>
</evidence>
<comment type="function">
    <text evidence="5">Plays a role in photosynthetic sucrose synthesis by catalyzing the rate-limiting step of sucrose biosynthesis from UDP-glucose and fructose- 6-phosphate. Involved in the regulation of carbon partitioning in the leaves of plants. May regulate the synthesis of sucrose and therefore play a major role as a limiting factor in the export of photoassimilates out of the leaf. Plays a role for sucrose availability that is essential for plant growth and fiber elongation.</text>
</comment>
<keyword evidence="4" id="KW-0808">Transferase</keyword>
<comment type="caution">
    <text evidence="10">The sequence shown here is derived from an EMBL/GenBank/DDBJ whole genome shotgun (WGS) entry which is preliminary data.</text>
</comment>
<sequence length="1760" mass="175614">MCALRPCALCDVAALMAPAPAPQISAGSRDALAARTPAGYAVPEAVDADRQICAKYYVNQILSLDEDSLRRSWNKVSRANRDNQLEKDARIEYLSWRVWAMKRKRAAIAARQSYLRRATGEEDDESDERTALLYLDDLDTTVNLEPLTEEVDPADPAAAQLLAEPLSSDQATVPDTDRPDDQSWDAVYPATAVARQAAAAARATAARAPAAAAPESAAASFITSATRTTAGTSVASPSAFSAPASSTLAPTTTATIAPSALHPSPIPAPSAAAAPSTASGPASPIAAAAAAAAAAGRIGGNGAVSPRATAASPVPVTAALQSPSTAAGAAGVAASAVVSPPTDADLGLLVNRYPRLYVVLISLHGLVRGTRMELGRDPDTGGQVKYVVELARALGRIPSVARVDLLTRLIADPKVDKSYSEPEERLDCGGGGGGGAEADSPGGGGVGGGVDEATGAFIVRLPCGPPDVYLKKEDLWPHIREFSDRALRHVSTTLGRLAGGGTPAEMWAVHGHYADAGEAAALIAASLGCPMLMTGHSLGRNKKAHLLASGSVSLAEVEATYRISRRIEAEERALDSAAVVFTSTQQEVKEQWGLYDGYREQLAAALSQRGVPGLHVPSMAVIPPGLDFSSLKVALPQDPITQLLERHRAALAAKARTPTNSGTRRGTPLSLTAAPSLEAALGGGGGGGGTPAAGTRNLDDPLLTAAAAVEVVAAAAAVGPDADAVLVPATSSPLSKSPPTRSGPASPIGAPASPLPSQELRTASPSSAHSPSSGSTSLTLTRNGIASPAHGATTPPLRPPRPLKVTTGFAAGPASPAAAPGRSPLKPAGGNGCSSPSPFANPPTPTRRGLAASLEAEATSGAAGPAGAAAAAGAAALSSPFGSTGGGALSQPQPSVFTEPPIWREVHRFLRNPAKPVILAMSRPDAKKNVAALIKAYGSSAVLRDLANLVLVLGNRDVIDSMASGSARVMEGVLKLVDAYDLYGSVAYPKRHSQSDISDIYHLAAATRGVFVNAALQEPFGLTLIEAAAHGVPIVATCHGGPVDIVATLRNGVTVEPGDVGAIAAAITDIITRPDTWETYSNNGRNNILAYSWPSHVLSYLRLVEARRAADPQLAGPVVGLGLGALGAAGGGPGAAGTAAPSAAAGGGGGGGPAGCHGSPGAHMYLRTAFSLSYDDLLQSNHPDGGQAFGAALDDLMAGRATSLPFGLPPDVVAAAAAGLAPDSAGAAAAVAAAAADLLRRSGAAGDGAGGGSSTPNLNTSSMPLIAPGGGGGGGGLEDLQLTAGGGGGGGGAGAAAAAGLGGVFGSPHPGVGGGFATELFPGARLSLAARGGGRWLVFACDCAADLIRAGAALAALAAARRSAAERCLPLADLPDQLHDSRLSALLRHALAGPAPAADGSETSLLPATCLGLGLGVLSCMGCTDTRALLVAGGGGGGGAEQPPRQSLLRELDFVACNNACQLWVTGAKLATGGASSGGGGGGEGGGGGGVTEQQDSGVELLFDERYERHMEHRWEATAAKQVVRRILSNRSGWGKLPLGRPGHPAPRISALGPYHIMVTFTGAAARDVDPAALRARFRRKLRLSGLRAQVVVTPAVAPSSAGRAGSTGVGIGGGGVSRAGSLAAPGVSAATADGSSSASGGFTLHVVPLRASRALVLRYLSYRYGIPLEDVTVAAFHVAAAGGDGDAVTAAAADSAVLRCSDGEDLVAGQPRVVLLPAEDFPAADGVGGRAVGSPAAPGGGFALDLSPYATSSRVAVLF</sequence>
<evidence type="ECO:0000256" key="5">
    <source>
        <dbReference type="ARBA" id="ARBA00024883"/>
    </source>
</evidence>
<dbReference type="EMBL" id="BRXU01000010">
    <property type="protein sequence ID" value="GLC54465.1"/>
    <property type="molecule type" value="Genomic_DNA"/>
</dbReference>
<feature type="compositionally biased region" description="Gly residues" evidence="7">
    <location>
        <begin position="428"/>
        <end position="446"/>
    </location>
</feature>
<evidence type="ECO:0000256" key="1">
    <source>
        <dbReference type="ARBA" id="ARBA00006530"/>
    </source>
</evidence>
<reference evidence="10 11" key="1">
    <citation type="journal article" date="2023" name="Commun. Biol.">
        <title>Reorganization of the ancestral sex-determining regions during the evolution of trioecy in Pleodorina starrii.</title>
        <authorList>
            <person name="Takahashi K."/>
            <person name="Suzuki S."/>
            <person name="Kawai-Toyooka H."/>
            <person name="Yamamoto K."/>
            <person name="Hamaji T."/>
            <person name="Ootsuki R."/>
            <person name="Yamaguchi H."/>
            <person name="Kawachi M."/>
            <person name="Higashiyama T."/>
            <person name="Nozaki H."/>
        </authorList>
    </citation>
    <scope>NUCLEOTIDE SEQUENCE [LARGE SCALE GENOMIC DNA]</scope>
    <source>
        <strain evidence="10 11">NIES-4479</strain>
    </source>
</reference>
<evidence type="ECO:0000259" key="8">
    <source>
        <dbReference type="Pfam" id="PF00534"/>
    </source>
</evidence>
<feature type="compositionally biased region" description="Basic and acidic residues" evidence="7">
    <location>
        <begin position="418"/>
        <end position="427"/>
    </location>
</feature>
<feature type="compositionally biased region" description="Polar residues" evidence="7">
    <location>
        <begin position="730"/>
        <end position="740"/>
    </location>
</feature>
<evidence type="ECO:0000256" key="7">
    <source>
        <dbReference type="SAM" id="MobiDB-lite"/>
    </source>
</evidence>
<feature type="compositionally biased region" description="Low complexity" evidence="7">
    <location>
        <begin position="742"/>
        <end position="781"/>
    </location>
</feature>
<feature type="compositionally biased region" description="Gly residues" evidence="7">
    <location>
        <begin position="1475"/>
        <end position="1491"/>
    </location>
</feature>
<accession>A0A9W6F3H8</accession>
<evidence type="ECO:0000313" key="11">
    <source>
        <dbReference type="Proteomes" id="UP001165080"/>
    </source>
</evidence>
<dbReference type="PANTHER" id="PTHR46039:SF5">
    <property type="entry name" value="SUCROSE-PHOSPHATE SYNTHASE 3-RELATED"/>
    <property type="match status" value="1"/>
</dbReference>
<dbReference type="InterPro" id="IPR001296">
    <property type="entry name" value="Glyco_trans_1"/>
</dbReference>
<gene>
    <name evidence="10" type="primary">PLEST005044</name>
    <name evidence="10" type="ORF">PLESTB_000866600</name>
</gene>
<dbReference type="EC" id="2.4.1.14" evidence="2"/>
<proteinExistence type="inferred from homology"/>